<feature type="region of interest" description="Disordered" evidence="4">
    <location>
        <begin position="43"/>
        <end position="114"/>
    </location>
</feature>
<dbReference type="PANTHER" id="PTHR45961:SF6">
    <property type="entry name" value="IP21249P"/>
    <property type="match status" value="1"/>
</dbReference>
<dbReference type="PANTHER" id="PTHR45961">
    <property type="entry name" value="IP21249P"/>
    <property type="match status" value="1"/>
</dbReference>
<evidence type="ECO:0000259" key="6">
    <source>
        <dbReference type="PROSITE" id="PS50056"/>
    </source>
</evidence>
<comment type="similarity">
    <text evidence="1">Belongs to the protein-tyrosine phosphatase family. Non-receptor class dual specificity subfamily.</text>
</comment>
<dbReference type="PROSITE" id="PS50056">
    <property type="entry name" value="TYR_PHOSPHATASE_2"/>
    <property type="match status" value="1"/>
</dbReference>
<dbReference type="InterPro" id="IPR020422">
    <property type="entry name" value="TYR_PHOSPHATASE_DUAL_dom"/>
</dbReference>
<dbReference type="GO" id="GO:0004721">
    <property type="term" value="F:phosphoprotein phosphatase activity"/>
    <property type="evidence" value="ECO:0007669"/>
    <property type="project" value="UniProtKB-KW"/>
</dbReference>
<evidence type="ECO:0000256" key="2">
    <source>
        <dbReference type="ARBA" id="ARBA00022801"/>
    </source>
</evidence>
<feature type="domain" description="Tyrosine specific protein phosphatases" evidence="6">
    <location>
        <begin position="196"/>
        <end position="253"/>
    </location>
</feature>
<dbReference type="EMBL" id="KQ416175">
    <property type="protein sequence ID" value="KOF98339.1"/>
    <property type="molecule type" value="Genomic_DNA"/>
</dbReference>
<sequence>MSADMNFIRSHHLLLSQTSSPYFTEQPLIPSVTDYTSPFSKDYHSSEFSTLSPLPSPSQPSPKPSSSTRSSTFFPSHSSTSSARGCATSTSSTATTYSRSTTVDKKPEAEPKQSRFLPVISKEKRAEMNIVIFNQIAEITQYLYLCAAAAVSREKVRSLQITHIINCTLDVPNFKGENVACVNIQVDDSSRAHLGIYFDRCADMIRQASLKNGKVLVHCVAGVSRSASLCIAYLMKYERMSLLQAYKFVKRKRYVIHPNVGFWQQLIEYEKRIFGRATVKMVYSNVGMVPEVYIDEENELLRLQQNSRHR</sequence>
<evidence type="ECO:0000256" key="1">
    <source>
        <dbReference type="ARBA" id="ARBA00008601"/>
    </source>
</evidence>
<dbReference type="STRING" id="37653.A0A0L8IAA6"/>
<feature type="compositionally biased region" description="Low complexity" evidence="4">
    <location>
        <begin position="64"/>
        <end position="101"/>
    </location>
</feature>
<dbReference type="InterPro" id="IPR052103">
    <property type="entry name" value="Dual_spec_Phospatases"/>
</dbReference>
<dbReference type="PROSITE" id="PS50054">
    <property type="entry name" value="TYR_PHOSPHATASE_DUAL"/>
    <property type="match status" value="1"/>
</dbReference>
<dbReference type="SUPFAM" id="SSF52799">
    <property type="entry name" value="(Phosphotyrosine protein) phosphatases II"/>
    <property type="match status" value="1"/>
</dbReference>
<dbReference type="SMART" id="SM00195">
    <property type="entry name" value="DSPc"/>
    <property type="match status" value="1"/>
</dbReference>
<dbReference type="OrthoDB" id="285418at2759"/>
<reference evidence="7" key="1">
    <citation type="submission" date="2015-07" db="EMBL/GenBank/DDBJ databases">
        <title>MeaNS - Measles Nucleotide Surveillance Program.</title>
        <authorList>
            <person name="Tran T."/>
            <person name="Druce J."/>
        </authorList>
    </citation>
    <scope>NUCLEOTIDE SEQUENCE</scope>
    <source>
        <strain evidence="7">UCB-OBI-ISO-001</strain>
        <tissue evidence="7">Gonad</tissue>
    </source>
</reference>
<dbReference type="InterPro" id="IPR016130">
    <property type="entry name" value="Tyr_Pase_AS"/>
</dbReference>
<gene>
    <name evidence="7" type="ORF">OCBIM_22025884mg</name>
</gene>
<feature type="compositionally biased region" description="Pro residues" evidence="4">
    <location>
        <begin position="54"/>
        <end position="63"/>
    </location>
</feature>
<organism evidence="7">
    <name type="scientific">Octopus bimaculoides</name>
    <name type="common">California two-spotted octopus</name>
    <dbReference type="NCBI Taxonomy" id="37653"/>
    <lineage>
        <taxon>Eukaryota</taxon>
        <taxon>Metazoa</taxon>
        <taxon>Spiralia</taxon>
        <taxon>Lophotrochozoa</taxon>
        <taxon>Mollusca</taxon>
        <taxon>Cephalopoda</taxon>
        <taxon>Coleoidea</taxon>
        <taxon>Octopodiformes</taxon>
        <taxon>Octopoda</taxon>
        <taxon>Incirrata</taxon>
        <taxon>Octopodidae</taxon>
        <taxon>Octopus</taxon>
    </lineage>
</organism>
<dbReference type="GO" id="GO:0005737">
    <property type="term" value="C:cytoplasm"/>
    <property type="evidence" value="ECO:0007669"/>
    <property type="project" value="TreeGrafter"/>
</dbReference>
<dbReference type="AlphaFoldDB" id="A0A0L8IAA6"/>
<protein>
    <recommendedName>
        <fullName evidence="8">Protein-tyrosine-phosphatase</fullName>
    </recommendedName>
</protein>
<evidence type="ECO:0000256" key="4">
    <source>
        <dbReference type="SAM" id="MobiDB-lite"/>
    </source>
</evidence>
<dbReference type="CDD" id="cd14514">
    <property type="entry name" value="DUSP14-like"/>
    <property type="match status" value="1"/>
</dbReference>
<dbReference type="KEGG" id="obi:106877776"/>
<dbReference type="InterPro" id="IPR029021">
    <property type="entry name" value="Prot-tyrosine_phosphatase-like"/>
</dbReference>
<evidence type="ECO:0000256" key="3">
    <source>
        <dbReference type="ARBA" id="ARBA00022912"/>
    </source>
</evidence>
<evidence type="ECO:0000313" key="7">
    <source>
        <dbReference type="EMBL" id="KOF98339.1"/>
    </source>
</evidence>
<dbReference type="InterPro" id="IPR000340">
    <property type="entry name" value="Dual-sp_phosphatase_cat-dom"/>
</dbReference>
<dbReference type="InterPro" id="IPR000387">
    <property type="entry name" value="Tyr_Pase_dom"/>
</dbReference>
<evidence type="ECO:0008006" key="8">
    <source>
        <dbReference type="Google" id="ProtNLM"/>
    </source>
</evidence>
<proteinExistence type="inferred from homology"/>
<name>A0A0L8IAA6_OCTBM</name>
<dbReference type="PROSITE" id="PS00383">
    <property type="entry name" value="TYR_PHOSPHATASE_1"/>
    <property type="match status" value="1"/>
</dbReference>
<feature type="domain" description="Tyrosine-protein phosphatase" evidence="5">
    <location>
        <begin position="135"/>
        <end position="275"/>
    </location>
</feature>
<keyword evidence="3" id="KW-0904">Protein phosphatase</keyword>
<dbReference type="Gene3D" id="3.90.190.10">
    <property type="entry name" value="Protein tyrosine phosphatase superfamily"/>
    <property type="match status" value="1"/>
</dbReference>
<evidence type="ECO:0000259" key="5">
    <source>
        <dbReference type="PROSITE" id="PS50054"/>
    </source>
</evidence>
<feature type="compositionally biased region" description="Basic and acidic residues" evidence="4">
    <location>
        <begin position="102"/>
        <end position="113"/>
    </location>
</feature>
<keyword evidence="2" id="KW-0378">Hydrolase</keyword>
<dbReference type="Pfam" id="PF00782">
    <property type="entry name" value="DSPc"/>
    <property type="match status" value="1"/>
</dbReference>
<accession>A0A0L8IAA6</accession>